<dbReference type="Proteomes" id="UP000075902">
    <property type="component" value="Unassembled WGS sequence"/>
</dbReference>
<dbReference type="VEuPathDB" id="VectorBase:AMEC002899"/>
<evidence type="ECO:0000256" key="1">
    <source>
        <dbReference type="SAM" id="SignalP"/>
    </source>
</evidence>
<protein>
    <submittedName>
        <fullName evidence="2">Uncharacterized protein</fullName>
    </submittedName>
</protein>
<name>A0A182TIG9_9DIPT</name>
<keyword evidence="3" id="KW-1185">Reference proteome</keyword>
<keyword evidence="1" id="KW-0732">Signal</keyword>
<feature type="chain" id="PRO_5008136918" evidence="1">
    <location>
        <begin position="21"/>
        <end position="104"/>
    </location>
</feature>
<proteinExistence type="predicted"/>
<sequence>MTPFSNALVVAFAIVGLAQAQQPIDKIFFPENDTILNFANRVGESDNSGFQAGQPDPLDAIVPTVRPQTLLTAQGERCTCVPYFTCQPPPEFAEQNKFNEINVK</sequence>
<reference evidence="3" key="1">
    <citation type="submission" date="2014-01" db="EMBL/GenBank/DDBJ databases">
        <title>The Genome Sequence of Anopheles melas CM1001059_A (V2).</title>
        <authorList>
            <consortium name="The Broad Institute Genomics Platform"/>
            <person name="Neafsey D.E."/>
            <person name="Besansky N."/>
            <person name="Howell P."/>
            <person name="Walton C."/>
            <person name="Young S.K."/>
            <person name="Zeng Q."/>
            <person name="Gargeya S."/>
            <person name="Fitzgerald M."/>
            <person name="Haas B."/>
            <person name="Abouelleil A."/>
            <person name="Allen A.W."/>
            <person name="Alvarado L."/>
            <person name="Arachchi H.M."/>
            <person name="Berlin A.M."/>
            <person name="Chapman S.B."/>
            <person name="Gainer-Dewar J."/>
            <person name="Goldberg J."/>
            <person name="Griggs A."/>
            <person name="Gujja S."/>
            <person name="Hansen M."/>
            <person name="Howarth C."/>
            <person name="Imamovic A."/>
            <person name="Ireland A."/>
            <person name="Larimer J."/>
            <person name="McCowan C."/>
            <person name="Murphy C."/>
            <person name="Pearson M."/>
            <person name="Poon T.W."/>
            <person name="Priest M."/>
            <person name="Roberts A."/>
            <person name="Saif S."/>
            <person name="Shea T."/>
            <person name="Sisk P."/>
            <person name="Sykes S."/>
            <person name="Wortman J."/>
            <person name="Nusbaum C."/>
            <person name="Birren B."/>
        </authorList>
    </citation>
    <scope>NUCLEOTIDE SEQUENCE [LARGE SCALE GENOMIC DNA]</scope>
    <source>
        <strain evidence="3">CM1001059</strain>
    </source>
</reference>
<evidence type="ECO:0000313" key="3">
    <source>
        <dbReference type="Proteomes" id="UP000075902"/>
    </source>
</evidence>
<feature type="signal peptide" evidence="1">
    <location>
        <begin position="1"/>
        <end position="20"/>
    </location>
</feature>
<dbReference type="EnsemblMetazoa" id="AMEC002899-RA">
    <property type="protein sequence ID" value="AMEC002899-PA"/>
    <property type="gene ID" value="AMEC002899"/>
</dbReference>
<dbReference type="AlphaFoldDB" id="A0A182TIG9"/>
<organism evidence="2 3">
    <name type="scientific">Anopheles melas</name>
    <dbReference type="NCBI Taxonomy" id="34690"/>
    <lineage>
        <taxon>Eukaryota</taxon>
        <taxon>Metazoa</taxon>
        <taxon>Ecdysozoa</taxon>
        <taxon>Arthropoda</taxon>
        <taxon>Hexapoda</taxon>
        <taxon>Insecta</taxon>
        <taxon>Pterygota</taxon>
        <taxon>Neoptera</taxon>
        <taxon>Endopterygota</taxon>
        <taxon>Diptera</taxon>
        <taxon>Nematocera</taxon>
        <taxon>Culicoidea</taxon>
        <taxon>Culicidae</taxon>
        <taxon>Anophelinae</taxon>
        <taxon>Anopheles</taxon>
    </lineage>
</organism>
<accession>A0A182TIG9</accession>
<dbReference type="STRING" id="34690.A0A182TIG9"/>
<evidence type="ECO:0000313" key="2">
    <source>
        <dbReference type="EnsemblMetazoa" id="AMEC002899-PA"/>
    </source>
</evidence>
<reference evidence="2" key="2">
    <citation type="submission" date="2020-05" db="UniProtKB">
        <authorList>
            <consortium name="EnsemblMetazoa"/>
        </authorList>
    </citation>
    <scope>IDENTIFICATION</scope>
    <source>
        <strain evidence="2">CM1001059</strain>
    </source>
</reference>